<feature type="transmembrane region" description="Helical" evidence="1">
    <location>
        <begin position="167"/>
        <end position="184"/>
    </location>
</feature>
<sequence>MPDVSLVSLWLPILLSALIVFVAAFVAWTVLPHHRSDWVGIPNDELLLNAIRSLNLGRGQYVFPYAATPEGRKQEGAEEKIKQGPMGMLIVSEPPNMTKSLIQYFIFCLGVSFMVGYVGYAAIDAGAEYLHVFRVLGTVAFLAYGAAEIPGAIWLGRTWSSVWKSVIDALVFGLLTGGVFGWLWP</sequence>
<evidence type="ECO:0000313" key="3">
    <source>
        <dbReference type="Proteomes" id="UP000702544"/>
    </source>
</evidence>
<dbReference type="AlphaFoldDB" id="A0AAE4Z978"/>
<comment type="caution">
    <text evidence="2">The sequence shown here is derived from an EMBL/GenBank/DDBJ whole genome shotgun (WGS) entry which is preliminary data.</text>
</comment>
<evidence type="ECO:0000313" key="2">
    <source>
        <dbReference type="EMBL" id="NIR76130.1"/>
    </source>
</evidence>
<dbReference type="Proteomes" id="UP000702544">
    <property type="component" value="Unassembled WGS sequence"/>
</dbReference>
<name>A0AAE4Z978_9BACT</name>
<accession>A0AAE4Z978</accession>
<keyword evidence="1" id="KW-0812">Transmembrane</keyword>
<protein>
    <submittedName>
        <fullName evidence="2">Uncharacterized protein</fullName>
    </submittedName>
</protein>
<evidence type="ECO:0000256" key="1">
    <source>
        <dbReference type="SAM" id="Phobius"/>
    </source>
</evidence>
<gene>
    <name evidence="2" type="ORF">GWO12_13625</name>
</gene>
<keyword evidence="1" id="KW-1133">Transmembrane helix</keyword>
<dbReference type="EMBL" id="JAACAK010000113">
    <property type="protein sequence ID" value="NIR76130.1"/>
    <property type="molecule type" value="Genomic_DNA"/>
</dbReference>
<organism evidence="2 3">
    <name type="scientific">Candidatus Kutchimonas denitrificans</name>
    <dbReference type="NCBI Taxonomy" id="3056748"/>
    <lineage>
        <taxon>Bacteria</taxon>
        <taxon>Pseudomonadati</taxon>
        <taxon>Gemmatimonadota</taxon>
        <taxon>Gemmatimonadia</taxon>
        <taxon>Candidatus Palauibacterales</taxon>
        <taxon>Candidatus Palauibacteraceae</taxon>
        <taxon>Candidatus Kutchimonas</taxon>
    </lineage>
</organism>
<reference evidence="2 3" key="1">
    <citation type="submission" date="2020-01" db="EMBL/GenBank/DDBJ databases">
        <title>Genomes assembled from Gulf of Kutch pelagic sediment metagenomes.</title>
        <authorList>
            <person name="Chandrashekar M."/>
            <person name="Mahajan M.S."/>
            <person name="Dave K.J."/>
            <person name="Vatsa P."/>
            <person name="Nathani N.M."/>
        </authorList>
    </citation>
    <scope>NUCLEOTIDE SEQUENCE [LARGE SCALE GENOMIC DNA]</scope>
    <source>
        <strain evidence="2">KS3-K002</strain>
    </source>
</reference>
<keyword evidence="1" id="KW-0472">Membrane</keyword>
<feature type="transmembrane region" description="Helical" evidence="1">
    <location>
        <begin position="135"/>
        <end position="155"/>
    </location>
</feature>
<proteinExistence type="predicted"/>
<feature type="transmembrane region" description="Helical" evidence="1">
    <location>
        <begin position="104"/>
        <end position="123"/>
    </location>
</feature>
<feature type="transmembrane region" description="Helical" evidence="1">
    <location>
        <begin position="6"/>
        <end position="31"/>
    </location>
</feature>